<comment type="similarity">
    <text evidence="1 8">Belongs to the SOS response-associated peptidase family.</text>
</comment>
<dbReference type="GO" id="GO:0008233">
    <property type="term" value="F:peptidase activity"/>
    <property type="evidence" value="ECO:0007669"/>
    <property type="project" value="UniProtKB-KW"/>
</dbReference>
<dbReference type="SUPFAM" id="SSF143081">
    <property type="entry name" value="BB1717-like"/>
    <property type="match status" value="1"/>
</dbReference>
<protein>
    <recommendedName>
        <fullName evidence="8">Abasic site processing protein</fullName>
        <ecNumber evidence="8">3.4.-.-</ecNumber>
    </recommendedName>
</protein>
<evidence type="ECO:0000256" key="1">
    <source>
        <dbReference type="ARBA" id="ARBA00008136"/>
    </source>
</evidence>
<dbReference type="InterPro" id="IPR036590">
    <property type="entry name" value="SRAP-like"/>
</dbReference>
<keyword evidence="4 8" id="KW-0378">Hydrolase</keyword>
<reference evidence="9 10" key="1">
    <citation type="submission" date="2020-06" db="EMBL/GenBank/DDBJ databases">
        <title>Halomonas sp. QX-1 draft genome sequence.</title>
        <authorList>
            <person name="Qiu X."/>
        </authorList>
    </citation>
    <scope>NUCLEOTIDE SEQUENCE [LARGE SCALE GENOMIC DNA]</scope>
    <source>
        <strain evidence="9 10">QX-1</strain>
    </source>
</reference>
<dbReference type="InterPro" id="IPR003738">
    <property type="entry name" value="SRAP"/>
</dbReference>
<dbReference type="GO" id="GO:0016829">
    <property type="term" value="F:lyase activity"/>
    <property type="evidence" value="ECO:0007669"/>
    <property type="project" value="UniProtKB-KW"/>
</dbReference>
<dbReference type="Gene3D" id="3.90.1680.10">
    <property type="entry name" value="SOS response associated peptidase-like"/>
    <property type="match status" value="1"/>
</dbReference>
<keyword evidence="10" id="KW-1185">Reference proteome</keyword>
<dbReference type="EMBL" id="JABWCV010000010">
    <property type="protein sequence ID" value="NVF14703.1"/>
    <property type="molecule type" value="Genomic_DNA"/>
</dbReference>
<name>A0A7Y6RD35_9GAMM</name>
<dbReference type="AlphaFoldDB" id="A0A7Y6RD35"/>
<dbReference type="GO" id="GO:0006508">
    <property type="term" value="P:proteolysis"/>
    <property type="evidence" value="ECO:0007669"/>
    <property type="project" value="UniProtKB-KW"/>
</dbReference>
<dbReference type="EC" id="3.4.-.-" evidence="8"/>
<keyword evidence="2 8" id="KW-0645">Protease</keyword>
<proteinExistence type="inferred from homology"/>
<dbReference type="PANTHER" id="PTHR13604">
    <property type="entry name" value="DC12-RELATED"/>
    <property type="match status" value="1"/>
</dbReference>
<dbReference type="PANTHER" id="PTHR13604:SF0">
    <property type="entry name" value="ABASIC SITE PROCESSING PROTEIN HMCES"/>
    <property type="match status" value="1"/>
</dbReference>
<dbReference type="Proteomes" id="UP000589984">
    <property type="component" value="Unassembled WGS sequence"/>
</dbReference>
<evidence type="ECO:0000313" key="10">
    <source>
        <dbReference type="Proteomes" id="UP000589984"/>
    </source>
</evidence>
<evidence type="ECO:0000256" key="5">
    <source>
        <dbReference type="ARBA" id="ARBA00023124"/>
    </source>
</evidence>
<dbReference type="RefSeq" id="WP_176303611.1">
    <property type="nucleotide sequence ID" value="NZ_JABWCV010000010.1"/>
</dbReference>
<evidence type="ECO:0000256" key="2">
    <source>
        <dbReference type="ARBA" id="ARBA00022670"/>
    </source>
</evidence>
<evidence type="ECO:0000313" key="9">
    <source>
        <dbReference type="EMBL" id="NVF14703.1"/>
    </source>
</evidence>
<sequence>MCGRFALFTPLDQLAKMVGATVPEQKVKPRYNVAPGTWIAAVYQTSENEAPIIGEMWWGYRPRWASSTGNQPINARVETVATNAYFKSAFSKHRCLIPADGWYEWIKDSKPKQPHYICRKDRKPLCFAGIFAERDDGSLGCAIVTEPGRGSAAEVHDRMPLILDDDSLKHWLAPDITDRETIKQMVRHIDASLLEHWPVSTKVNKPAEGQSEELINPA</sequence>
<keyword evidence="7" id="KW-0456">Lyase</keyword>
<evidence type="ECO:0000256" key="4">
    <source>
        <dbReference type="ARBA" id="ARBA00022801"/>
    </source>
</evidence>
<comment type="caution">
    <text evidence="9">The sequence shown here is derived from an EMBL/GenBank/DDBJ whole genome shotgun (WGS) entry which is preliminary data.</text>
</comment>
<keyword evidence="5" id="KW-0190">Covalent protein-DNA linkage</keyword>
<evidence type="ECO:0000256" key="3">
    <source>
        <dbReference type="ARBA" id="ARBA00022763"/>
    </source>
</evidence>
<dbReference type="GO" id="GO:0106300">
    <property type="term" value="P:protein-DNA covalent cross-linking repair"/>
    <property type="evidence" value="ECO:0007669"/>
    <property type="project" value="InterPro"/>
</dbReference>
<evidence type="ECO:0000256" key="8">
    <source>
        <dbReference type="RuleBase" id="RU364100"/>
    </source>
</evidence>
<evidence type="ECO:0000256" key="6">
    <source>
        <dbReference type="ARBA" id="ARBA00023125"/>
    </source>
</evidence>
<keyword evidence="6" id="KW-0238">DNA-binding</keyword>
<evidence type="ECO:0000256" key="7">
    <source>
        <dbReference type="ARBA" id="ARBA00023239"/>
    </source>
</evidence>
<dbReference type="Pfam" id="PF02586">
    <property type="entry name" value="SRAP"/>
    <property type="match status" value="1"/>
</dbReference>
<accession>A0A7Y6RD35</accession>
<keyword evidence="3" id="KW-0227">DNA damage</keyword>
<dbReference type="GO" id="GO:0003697">
    <property type="term" value="F:single-stranded DNA binding"/>
    <property type="evidence" value="ECO:0007669"/>
    <property type="project" value="InterPro"/>
</dbReference>
<organism evidence="9 10">
    <name type="scientific">Vreelandella maris</name>
    <dbReference type="NCBI Taxonomy" id="2729617"/>
    <lineage>
        <taxon>Bacteria</taxon>
        <taxon>Pseudomonadati</taxon>
        <taxon>Pseudomonadota</taxon>
        <taxon>Gammaproteobacteria</taxon>
        <taxon>Oceanospirillales</taxon>
        <taxon>Halomonadaceae</taxon>
        <taxon>Vreelandella</taxon>
    </lineage>
</organism>
<gene>
    <name evidence="9" type="ORF">HUO07_11055</name>
</gene>